<gene>
    <name evidence="1" type="ORF">PIL02S_03825</name>
</gene>
<accession>A0A2W0CD42</accession>
<comment type="caution">
    <text evidence="1">The sequence shown here is derived from an EMBL/GenBank/DDBJ whole genome shotgun (WGS) entry which is preliminary data.</text>
</comment>
<name>A0A2W0CD42_9BACL</name>
<proteinExistence type="predicted"/>
<evidence type="ECO:0000313" key="2">
    <source>
        <dbReference type="Proteomes" id="UP000247459"/>
    </source>
</evidence>
<organism evidence="1 2">
    <name type="scientific">Paenibacillus illinoisensis</name>
    <dbReference type="NCBI Taxonomy" id="59845"/>
    <lineage>
        <taxon>Bacteria</taxon>
        <taxon>Bacillati</taxon>
        <taxon>Bacillota</taxon>
        <taxon>Bacilli</taxon>
        <taxon>Bacillales</taxon>
        <taxon>Paenibacillaceae</taxon>
        <taxon>Paenibacillus</taxon>
    </lineage>
</organism>
<dbReference type="AlphaFoldDB" id="A0A2W0CD42"/>
<dbReference type="EMBL" id="PRLG01000020">
    <property type="protein sequence ID" value="PYY28619.1"/>
    <property type="molecule type" value="Genomic_DNA"/>
</dbReference>
<sequence>MTDLNAYHYFEKRIGPFRNLSSLSEQDAEIVAQQIRQEGRNFASQRSADYLMIRRMLEQKAYEQFTAKGGQPISLYPHYMTLGTCEWLESWYTEPERIAISWCDLPPETVSFTYGDLFPTMRYSDDKPYRKQVYTKDEILQVIQFYGWPQEWNRNGELGPERYIEVQVWDELIIQPYQGI</sequence>
<evidence type="ECO:0000313" key="1">
    <source>
        <dbReference type="EMBL" id="PYY28619.1"/>
    </source>
</evidence>
<protein>
    <submittedName>
        <fullName evidence="1">Uncharacterized protein</fullName>
    </submittedName>
</protein>
<reference evidence="1 2" key="1">
    <citation type="submission" date="2018-01" db="EMBL/GenBank/DDBJ databases">
        <title>Genome sequence of the PGP bacterium Paenibacillus illinoisensis E3.</title>
        <authorList>
            <person name="Rolli E."/>
            <person name="Marasco R."/>
            <person name="Bessem C."/>
            <person name="Michoud G."/>
            <person name="Gaiarsa S."/>
            <person name="Borin S."/>
            <person name="Daffonchio D."/>
        </authorList>
    </citation>
    <scope>NUCLEOTIDE SEQUENCE [LARGE SCALE GENOMIC DNA]</scope>
    <source>
        <strain evidence="1 2">E3</strain>
    </source>
</reference>
<dbReference type="OrthoDB" id="510867at2"/>
<dbReference type="RefSeq" id="WP_110821146.1">
    <property type="nucleotide sequence ID" value="NZ_PRLG01000020.1"/>
</dbReference>
<dbReference type="Proteomes" id="UP000247459">
    <property type="component" value="Unassembled WGS sequence"/>
</dbReference>